<dbReference type="PANTHER" id="PTHR45788">
    <property type="entry name" value="SUCCINATE/FUMARATE MITOCHONDRIAL TRANSPORTER-RELATED"/>
    <property type="match status" value="1"/>
</dbReference>
<evidence type="ECO:0000313" key="11">
    <source>
        <dbReference type="EMBL" id="CCE92208.1"/>
    </source>
</evidence>
<dbReference type="GO" id="GO:0006843">
    <property type="term" value="P:mitochondrial citrate transmembrane transport"/>
    <property type="evidence" value="ECO:0007669"/>
    <property type="project" value="TreeGrafter"/>
</dbReference>
<evidence type="ECO:0000256" key="4">
    <source>
        <dbReference type="ARBA" id="ARBA00022692"/>
    </source>
</evidence>
<dbReference type="eggNOG" id="KOG0756">
    <property type="taxonomic scope" value="Eukaryota"/>
</dbReference>
<evidence type="ECO:0000313" key="12">
    <source>
        <dbReference type="Proteomes" id="UP000005627"/>
    </source>
</evidence>
<dbReference type="EMBL" id="HE616745">
    <property type="protein sequence ID" value="CCE92208.1"/>
    <property type="molecule type" value="Genomic_DNA"/>
</dbReference>
<dbReference type="InterPro" id="IPR023395">
    <property type="entry name" value="MCP_dom_sf"/>
</dbReference>
<sequence>MNKESDILSRVAAGSAAAVFQTTVSYPFEFLKTGLQLHRSLPGAPVFNMMYPLKVYFAGCSALNVGALFKTFVRFTTFEKACQLMRDPSLPATAALSGPRLLVAGTITGFMESLWIVPFENVKVAMIENALFHSNGSQTIAKPAVDKLSATSSTRPTFHKSVPQLTAREIALQKYAKNPPLHFFPTIKEIYLTRGLRGFVQGTMPTIFRQVGNSAVRFTTYTTLKQLVSPNKALNEYYAFGLGVVSSCAVVALTQPIDVIKTRMQSKHRWTTYKNSLNCAYRIFVEEGFTKFWKGWTPRLFKVGLSGGVSFGIYQYVENLVALMRHEGYLK</sequence>
<evidence type="ECO:0000256" key="2">
    <source>
        <dbReference type="ARBA" id="ARBA00006375"/>
    </source>
</evidence>
<keyword evidence="12" id="KW-1185">Reference proteome</keyword>
<comment type="similarity">
    <text evidence="2 10">Belongs to the mitochondrial carrier (TC 2.A.29) family.</text>
</comment>
<dbReference type="OrthoDB" id="44467at2759"/>
<evidence type="ECO:0000256" key="6">
    <source>
        <dbReference type="ARBA" id="ARBA00022989"/>
    </source>
</evidence>
<dbReference type="PANTHER" id="PTHR45788:SF5">
    <property type="entry name" value="AFR253WP"/>
    <property type="match status" value="1"/>
</dbReference>
<keyword evidence="6" id="KW-1133">Transmembrane helix</keyword>
<dbReference type="GeneID" id="11503575"/>
<dbReference type="FunCoup" id="G8ZUB4">
    <property type="interactions" value="48"/>
</dbReference>
<dbReference type="RefSeq" id="XP_003681419.1">
    <property type="nucleotide sequence ID" value="XM_003681371.1"/>
</dbReference>
<gene>
    <name evidence="11" type="primary">TDEL0D06240</name>
    <name evidence="11" type="ORF">TDEL_0D06240</name>
</gene>
<name>G8ZUB4_TORDE</name>
<keyword evidence="4 9" id="KW-0812">Transmembrane</keyword>
<protein>
    <recommendedName>
        <fullName evidence="13">Mitochondrial carrier protein</fullName>
    </recommendedName>
</protein>
<evidence type="ECO:0000256" key="9">
    <source>
        <dbReference type="PROSITE-ProRule" id="PRU00282"/>
    </source>
</evidence>
<organism evidence="11 12">
    <name type="scientific">Torulaspora delbrueckii</name>
    <name type="common">Yeast</name>
    <name type="synonym">Candida colliculosa</name>
    <dbReference type="NCBI Taxonomy" id="4950"/>
    <lineage>
        <taxon>Eukaryota</taxon>
        <taxon>Fungi</taxon>
        <taxon>Dikarya</taxon>
        <taxon>Ascomycota</taxon>
        <taxon>Saccharomycotina</taxon>
        <taxon>Saccharomycetes</taxon>
        <taxon>Saccharomycetales</taxon>
        <taxon>Saccharomycetaceae</taxon>
        <taxon>Torulaspora</taxon>
    </lineage>
</organism>
<dbReference type="Gene3D" id="1.50.40.10">
    <property type="entry name" value="Mitochondrial carrier domain"/>
    <property type="match status" value="1"/>
</dbReference>
<comment type="subcellular location">
    <subcellularLocation>
        <location evidence="1">Mitochondrion membrane</location>
        <topology evidence="1">Multi-pass membrane protein</topology>
    </subcellularLocation>
</comment>
<dbReference type="KEGG" id="tdl:TDEL_0D06240"/>
<dbReference type="InParanoid" id="G8ZUB4"/>
<evidence type="ECO:0000256" key="5">
    <source>
        <dbReference type="ARBA" id="ARBA00022737"/>
    </source>
</evidence>
<keyword evidence="7" id="KW-0496">Mitochondrion</keyword>
<keyword evidence="8 9" id="KW-0472">Membrane</keyword>
<evidence type="ECO:0000256" key="10">
    <source>
        <dbReference type="RuleBase" id="RU000488"/>
    </source>
</evidence>
<dbReference type="STRING" id="1076872.G8ZUB4"/>
<dbReference type="InterPro" id="IPR018108">
    <property type="entry name" value="MCP_transmembrane"/>
</dbReference>
<keyword evidence="5" id="KW-0677">Repeat</keyword>
<accession>G8ZUB4</accession>
<dbReference type="GO" id="GO:0071913">
    <property type="term" value="F:citrate secondary active transmembrane transporter activity"/>
    <property type="evidence" value="ECO:0007669"/>
    <property type="project" value="TreeGrafter"/>
</dbReference>
<evidence type="ECO:0000256" key="1">
    <source>
        <dbReference type="ARBA" id="ARBA00004225"/>
    </source>
</evidence>
<dbReference type="InterPro" id="IPR049563">
    <property type="entry name" value="TXTP-like"/>
</dbReference>
<feature type="repeat" description="Solcar" evidence="9">
    <location>
        <begin position="96"/>
        <end position="227"/>
    </location>
</feature>
<dbReference type="Pfam" id="PF00153">
    <property type="entry name" value="Mito_carr"/>
    <property type="match status" value="3"/>
</dbReference>
<dbReference type="SUPFAM" id="SSF103506">
    <property type="entry name" value="Mitochondrial carrier"/>
    <property type="match status" value="1"/>
</dbReference>
<evidence type="ECO:0000256" key="8">
    <source>
        <dbReference type="ARBA" id="ARBA00023136"/>
    </source>
</evidence>
<dbReference type="AlphaFoldDB" id="G8ZUB4"/>
<feature type="repeat" description="Solcar" evidence="9">
    <location>
        <begin position="234"/>
        <end position="320"/>
    </location>
</feature>
<dbReference type="HOGENOM" id="CLU_015166_5_1_1"/>
<proteinExistence type="inferred from homology"/>
<evidence type="ECO:0000256" key="3">
    <source>
        <dbReference type="ARBA" id="ARBA00022448"/>
    </source>
</evidence>
<keyword evidence="3 10" id="KW-0813">Transport</keyword>
<reference evidence="11 12" key="1">
    <citation type="journal article" date="2011" name="Proc. Natl. Acad. Sci. U.S.A.">
        <title>Evolutionary erosion of yeast sex chromosomes by mating-type switching accidents.</title>
        <authorList>
            <person name="Gordon J.L."/>
            <person name="Armisen D."/>
            <person name="Proux-Wera E."/>
            <person name="Oheigeartaigh S.S."/>
            <person name="Byrne K.P."/>
            <person name="Wolfe K.H."/>
        </authorList>
    </citation>
    <scope>NUCLEOTIDE SEQUENCE [LARGE SCALE GENOMIC DNA]</scope>
    <source>
        <strain evidence="12">ATCC 10662 / CBS 1146 / NBRC 0425 / NCYC 2629 / NRRL Y-866</strain>
    </source>
</reference>
<dbReference type="PROSITE" id="PS50920">
    <property type="entry name" value="SOLCAR"/>
    <property type="match status" value="2"/>
</dbReference>
<evidence type="ECO:0008006" key="13">
    <source>
        <dbReference type="Google" id="ProtNLM"/>
    </source>
</evidence>
<dbReference type="Proteomes" id="UP000005627">
    <property type="component" value="Chromosome 4"/>
</dbReference>
<dbReference type="GO" id="GO:0031966">
    <property type="term" value="C:mitochondrial membrane"/>
    <property type="evidence" value="ECO:0007669"/>
    <property type="project" value="UniProtKB-SubCell"/>
</dbReference>
<evidence type="ECO:0000256" key="7">
    <source>
        <dbReference type="ARBA" id="ARBA00023128"/>
    </source>
</evidence>